<evidence type="ECO:0000256" key="3">
    <source>
        <dbReference type="SAM" id="MobiDB-lite"/>
    </source>
</evidence>
<feature type="domain" description="Agglutinin" evidence="4">
    <location>
        <begin position="115"/>
        <end position="259"/>
    </location>
</feature>
<dbReference type="CDD" id="cd00257">
    <property type="entry name" value="beta-trefoil_FSCN-like"/>
    <property type="match status" value="1"/>
</dbReference>
<dbReference type="Gene3D" id="2.80.10.50">
    <property type="match status" value="2"/>
</dbReference>
<dbReference type="Pfam" id="PF07468">
    <property type="entry name" value="Agglutinin"/>
    <property type="match status" value="2"/>
</dbReference>
<evidence type="ECO:0000256" key="1">
    <source>
        <dbReference type="ARBA" id="ARBA00009831"/>
    </source>
</evidence>
<dbReference type="SUPFAM" id="SSF50382">
    <property type="entry name" value="Agglutinin"/>
    <property type="match status" value="2"/>
</dbReference>
<feature type="region of interest" description="Disordered" evidence="3">
    <location>
        <begin position="88"/>
        <end position="111"/>
    </location>
</feature>
<dbReference type="OrthoDB" id="1577630at2759"/>
<feature type="region of interest" description="Disordered" evidence="3">
    <location>
        <begin position="37"/>
        <end position="75"/>
    </location>
</feature>
<dbReference type="PANTHER" id="PTHR39244">
    <property type="entry name" value="NATTERIN-4"/>
    <property type="match status" value="1"/>
</dbReference>
<dbReference type="RefSeq" id="XP_022155429.1">
    <property type="nucleotide sequence ID" value="XM_022299737.1"/>
</dbReference>
<keyword evidence="5" id="KW-1185">Reference proteome</keyword>
<gene>
    <name evidence="6" type="primary">LOC111022577</name>
</gene>
<feature type="compositionally biased region" description="Acidic residues" evidence="3">
    <location>
        <begin position="99"/>
        <end position="111"/>
    </location>
</feature>
<dbReference type="KEGG" id="mcha:111022577"/>
<evidence type="ECO:0000313" key="6">
    <source>
        <dbReference type="RefSeq" id="XP_022155429.1"/>
    </source>
</evidence>
<dbReference type="PANTHER" id="PTHR39244:SF5">
    <property type="entry name" value="NATTERIN-3-LIKE"/>
    <property type="match status" value="1"/>
</dbReference>
<sequence length="568" mass="64300">MAGLFGGFGKAGTGLVGGLVQATGKVVETVGEAAEDLGEALSGKKQNNPKTVEGHNEEDQEDQEYQEDEDPMEFEEDDDYIDEAEKKLMSSKEGAAMAEESDDEDHEDEDGEEANLIPKHFSLKSKHNNRYLRYDENSDGLLRYSGKNVVGPYSKFAICGSKTNKGFVHIRCCYNNKFWVRSSEHSNYIAAVADEQEEDKSKWSCTLFEPIFVPDQNGYYFRHVQLNKFLCSADRDCLAAQVEDLTTIDDNLVVSFTIDWDSIFILPKYVAFKSNNGEYLEPSGKYLKFSTSNIEDPAVVFEIISMEDGYVRIKHVESDKYWIRDPNWIHCESINTQKDNPNTLFWPVKVDNNFVALRNKANSRFCKRLTTEGKTNCLNAAVLTITDTARFEVTEVVVARSIDDVEYRLNDARVYGKKILTVSKGTAINDTEVAEKVTLKFRYEKKVERSWSSSVSTTVGLAAKFTTKIPTVGKLKFELSFEVTSGKTWEETEKEKSFEEVTETVTVPPMSKVRFGGVITQASCDVPFSYIRRDTLKDGRQVTNKFEDGIFTGVTTFDYKFETEKLPL</sequence>
<evidence type="ECO:0000256" key="2">
    <source>
        <dbReference type="ARBA" id="ARBA00023157"/>
    </source>
</evidence>
<name>A0A6J1DQ91_MOMCH</name>
<dbReference type="AlphaFoldDB" id="A0A6J1DQ91"/>
<dbReference type="Gene3D" id="2.170.15.10">
    <property type="entry name" value="Proaerolysin, chain A, domain 3"/>
    <property type="match status" value="1"/>
</dbReference>
<dbReference type="CDD" id="cd20216">
    <property type="entry name" value="PFM_HFR-2-like"/>
    <property type="match status" value="1"/>
</dbReference>
<feature type="compositionally biased region" description="Acidic residues" evidence="3">
    <location>
        <begin position="58"/>
        <end position="75"/>
    </location>
</feature>
<dbReference type="GeneID" id="111022577"/>
<keyword evidence="2" id="KW-1015">Disulfide bond</keyword>
<dbReference type="Pfam" id="PF01117">
    <property type="entry name" value="Aerolysin"/>
    <property type="match status" value="1"/>
</dbReference>
<proteinExistence type="inferred from homology"/>
<accession>A0A6J1DQ91</accession>
<dbReference type="Proteomes" id="UP000504603">
    <property type="component" value="Unplaced"/>
</dbReference>
<dbReference type="InterPro" id="IPR008998">
    <property type="entry name" value="Agglutinin"/>
</dbReference>
<dbReference type="SMART" id="SM00791">
    <property type="entry name" value="Agglutinin"/>
    <property type="match status" value="2"/>
</dbReference>
<evidence type="ECO:0000313" key="5">
    <source>
        <dbReference type="Proteomes" id="UP000504603"/>
    </source>
</evidence>
<reference evidence="6" key="1">
    <citation type="submission" date="2025-08" db="UniProtKB">
        <authorList>
            <consortium name="RefSeq"/>
        </authorList>
    </citation>
    <scope>IDENTIFICATION</scope>
    <source>
        <strain evidence="6">OHB3-1</strain>
    </source>
</reference>
<dbReference type="InterPro" id="IPR055267">
    <property type="entry name" value="Aerolysin-like_C"/>
</dbReference>
<evidence type="ECO:0000259" key="4">
    <source>
        <dbReference type="SMART" id="SM00791"/>
    </source>
</evidence>
<comment type="similarity">
    <text evidence="1">Belongs to the aerolysin family.</text>
</comment>
<dbReference type="InterPro" id="IPR036242">
    <property type="entry name" value="Agglutinin_dom_sf"/>
</dbReference>
<feature type="domain" description="Agglutinin" evidence="4">
    <location>
        <begin position="264"/>
        <end position="395"/>
    </location>
</feature>
<dbReference type="SUPFAM" id="SSF56973">
    <property type="entry name" value="Aerolisin/ETX pore-forming domain"/>
    <property type="match status" value="1"/>
</dbReference>
<organism evidence="5 6">
    <name type="scientific">Momordica charantia</name>
    <name type="common">Bitter gourd</name>
    <name type="synonym">Balsam pear</name>
    <dbReference type="NCBI Taxonomy" id="3673"/>
    <lineage>
        <taxon>Eukaryota</taxon>
        <taxon>Viridiplantae</taxon>
        <taxon>Streptophyta</taxon>
        <taxon>Embryophyta</taxon>
        <taxon>Tracheophyta</taxon>
        <taxon>Spermatophyta</taxon>
        <taxon>Magnoliopsida</taxon>
        <taxon>eudicotyledons</taxon>
        <taxon>Gunneridae</taxon>
        <taxon>Pentapetalae</taxon>
        <taxon>rosids</taxon>
        <taxon>fabids</taxon>
        <taxon>Cucurbitales</taxon>
        <taxon>Cucurbitaceae</taxon>
        <taxon>Momordiceae</taxon>
        <taxon>Momordica</taxon>
    </lineage>
</organism>
<dbReference type="InterPro" id="IPR053237">
    <property type="entry name" value="Natterin_C"/>
</dbReference>
<protein>
    <submittedName>
        <fullName evidence="6">Uncharacterized protein LOC111022577</fullName>
    </submittedName>
</protein>